<sequence length="73" mass="7639">MLTKATTLFSSVFLLFVASQGLAAPNPQTSGTPVLHCGVDHKTCPPGWTCCGPLFPDVGGNCRKLGPDEVCTF</sequence>
<protein>
    <submittedName>
        <fullName evidence="2">Uncharacterized protein</fullName>
    </submittedName>
</protein>
<feature type="chain" id="PRO_5040380050" evidence="1">
    <location>
        <begin position="24"/>
        <end position="73"/>
    </location>
</feature>
<name>A0A9P5XWB0_9AGAR</name>
<organism evidence="2 3">
    <name type="scientific">Collybia nuda</name>
    <dbReference type="NCBI Taxonomy" id="64659"/>
    <lineage>
        <taxon>Eukaryota</taxon>
        <taxon>Fungi</taxon>
        <taxon>Dikarya</taxon>
        <taxon>Basidiomycota</taxon>
        <taxon>Agaricomycotina</taxon>
        <taxon>Agaricomycetes</taxon>
        <taxon>Agaricomycetidae</taxon>
        <taxon>Agaricales</taxon>
        <taxon>Tricholomatineae</taxon>
        <taxon>Clitocybaceae</taxon>
        <taxon>Collybia</taxon>
    </lineage>
</organism>
<comment type="caution">
    <text evidence="2">The sequence shown here is derived from an EMBL/GenBank/DDBJ whole genome shotgun (WGS) entry which is preliminary data.</text>
</comment>
<evidence type="ECO:0000313" key="3">
    <source>
        <dbReference type="Proteomes" id="UP000807353"/>
    </source>
</evidence>
<feature type="signal peptide" evidence="1">
    <location>
        <begin position="1"/>
        <end position="23"/>
    </location>
</feature>
<reference evidence="2" key="1">
    <citation type="submission" date="2020-11" db="EMBL/GenBank/DDBJ databases">
        <authorList>
            <consortium name="DOE Joint Genome Institute"/>
            <person name="Ahrendt S."/>
            <person name="Riley R."/>
            <person name="Andreopoulos W."/>
            <person name="Labutti K."/>
            <person name="Pangilinan J."/>
            <person name="Ruiz-Duenas F.J."/>
            <person name="Barrasa J.M."/>
            <person name="Sanchez-Garcia M."/>
            <person name="Camarero S."/>
            <person name="Miyauchi S."/>
            <person name="Serrano A."/>
            <person name="Linde D."/>
            <person name="Babiker R."/>
            <person name="Drula E."/>
            <person name="Ayuso-Fernandez I."/>
            <person name="Pacheco R."/>
            <person name="Padilla G."/>
            <person name="Ferreira P."/>
            <person name="Barriuso J."/>
            <person name="Kellner H."/>
            <person name="Castanera R."/>
            <person name="Alfaro M."/>
            <person name="Ramirez L."/>
            <person name="Pisabarro A.G."/>
            <person name="Kuo A."/>
            <person name="Tritt A."/>
            <person name="Lipzen A."/>
            <person name="He G."/>
            <person name="Yan M."/>
            <person name="Ng V."/>
            <person name="Cullen D."/>
            <person name="Martin F."/>
            <person name="Rosso M.-N."/>
            <person name="Henrissat B."/>
            <person name="Hibbett D."/>
            <person name="Martinez A.T."/>
            <person name="Grigoriev I.V."/>
        </authorList>
    </citation>
    <scope>NUCLEOTIDE SEQUENCE</scope>
    <source>
        <strain evidence="2">CBS 247.69</strain>
    </source>
</reference>
<dbReference type="Proteomes" id="UP000807353">
    <property type="component" value="Unassembled WGS sequence"/>
</dbReference>
<keyword evidence="3" id="KW-1185">Reference proteome</keyword>
<evidence type="ECO:0000256" key="1">
    <source>
        <dbReference type="SAM" id="SignalP"/>
    </source>
</evidence>
<dbReference type="AlphaFoldDB" id="A0A9P5XWB0"/>
<proteinExistence type="predicted"/>
<gene>
    <name evidence="2" type="ORF">BDZ94DRAFT_1313930</name>
</gene>
<dbReference type="OrthoDB" id="3026402at2759"/>
<dbReference type="EMBL" id="MU150360">
    <property type="protein sequence ID" value="KAF9457752.1"/>
    <property type="molecule type" value="Genomic_DNA"/>
</dbReference>
<keyword evidence="1" id="KW-0732">Signal</keyword>
<evidence type="ECO:0000313" key="2">
    <source>
        <dbReference type="EMBL" id="KAF9457752.1"/>
    </source>
</evidence>
<accession>A0A9P5XWB0</accession>